<dbReference type="EMBL" id="JACHEB010000003">
    <property type="protein sequence ID" value="MBB5327927.1"/>
    <property type="molecule type" value="Genomic_DNA"/>
</dbReference>
<proteinExistence type="predicted"/>
<feature type="transmembrane region" description="Helical" evidence="1">
    <location>
        <begin position="222"/>
        <end position="242"/>
    </location>
</feature>
<comment type="caution">
    <text evidence="2">The sequence shown here is derived from an EMBL/GenBank/DDBJ whole genome shotgun (WGS) entry which is preliminary data.</text>
</comment>
<feature type="transmembrane region" description="Helical" evidence="1">
    <location>
        <begin position="102"/>
        <end position="120"/>
    </location>
</feature>
<protein>
    <recommendedName>
        <fullName evidence="4">HPP family protein</fullName>
    </recommendedName>
</protein>
<keyword evidence="1" id="KW-0812">Transmembrane</keyword>
<dbReference type="RefSeq" id="WP_183975016.1">
    <property type="nucleotide sequence ID" value="NZ_JACHEB010000003.1"/>
</dbReference>
<evidence type="ECO:0008006" key="4">
    <source>
        <dbReference type="Google" id="ProtNLM"/>
    </source>
</evidence>
<keyword evidence="1" id="KW-0472">Membrane</keyword>
<keyword evidence="1" id="KW-1133">Transmembrane helix</keyword>
<name>A0A9X0QCQ0_9BACT</name>
<feature type="transmembrane region" description="Helical" evidence="1">
    <location>
        <begin position="249"/>
        <end position="268"/>
    </location>
</feature>
<dbReference type="AlphaFoldDB" id="A0A9X0QCQ0"/>
<reference evidence="2 3" key="1">
    <citation type="submission" date="2020-08" db="EMBL/GenBank/DDBJ databases">
        <title>Genomic Encyclopedia of Type Strains, Phase IV (KMG-V): Genome sequencing to study the core and pangenomes of soil and plant-associated prokaryotes.</title>
        <authorList>
            <person name="Whitman W."/>
        </authorList>
    </citation>
    <scope>NUCLEOTIDE SEQUENCE [LARGE SCALE GENOMIC DNA]</scope>
    <source>
        <strain evidence="2 3">X5P2</strain>
    </source>
</reference>
<evidence type="ECO:0000313" key="3">
    <source>
        <dbReference type="Proteomes" id="UP000535182"/>
    </source>
</evidence>
<feature type="transmembrane region" description="Helical" evidence="1">
    <location>
        <begin position="70"/>
        <end position="95"/>
    </location>
</feature>
<gene>
    <name evidence="2" type="ORF">HDF14_001533</name>
</gene>
<evidence type="ECO:0000313" key="2">
    <source>
        <dbReference type="EMBL" id="MBB5327927.1"/>
    </source>
</evidence>
<feature type="transmembrane region" description="Helical" evidence="1">
    <location>
        <begin position="12"/>
        <end position="39"/>
    </location>
</feature>
<organism evidence="2 3">
    <name type="scientific">Tunturiibacter gelidiferens</name>
    <dbReference type="NCBI Taxonomy" id="3069689"/>
    <lineage>
        <taxon>Bacteria</taxon>
        <taxon>Pseudomonadati</taxon>
        <taxon>Acidobacteriota</taxon>
        <taxon>Terriglobia</taxon>
        <taxon>Terriglobales</taxon>
        <taxon>Acidobacteriaceae</taxon>
        <taxon>Tunturiibacter</taxon>
    </lineage>
</organism>
<feature type="transmembrane region" description="Helical" evidence="1">
    <location>
        <begin position="126"/>
        <end position="145"/>
    </location>
</feature>
<accession>A0A9X0QCQ0</accession>
<keyword evidence="3" id="KW-1185">Reference proteome</keyword>
<evidence type="ECO:0000256" key="1">
    <source>
        <dbReference type="SAM" id="Phobius"/>
    </source>
</evidence>
<sequence>MEIAKNRKTIQAFAELLAVVFMGIVALAAQTSGFMLLLFPELAALSHDIMTRPHGKWGSQPLRLVLTPTLTAVVGIFVTHHLAFGALGITLIVGFSIVIIKIMKSTIVAAISAGVLPMALSERSWRYPLAIFVDCAVLVLLFLLWKHYAARAGSSSPDEANESKVIDSLEAISHDRFWGLALMVFVVALGVTAQATDLRFLLFPPLIVMSYELFGHPEVPEWMRRPVLFPIVCLLTASVGLLAHHFIRANFVAVMLTFLCSVGILRFFDLHMPPALAVGLLPFVIKLPNYRFPLSVLLGTISLRGAKR</sequence>
<dbReference type="Proteomes" id="UP000535182">
    <property type="component" value="Unassembled WGS sequence"/>
</dbReference>
<feature type="transmembrane region" description="Helical" evidence="1">
    <location>
        <begin position="177"/>
        <end position="202"/>
    </location>
</feature>